<dbReference type="Proteomes" id="UP000748531">
    <property type="component" value="Unassembled WGS sequence"/>
</dbReference>
<dbReference type="AlphaFoldDB" id="A0A8J4SPB8"/>
<reference evidence="1" key="1">
    <citation type="submission" date="2019-05" db="EMBL/GenBank/DDBJ databases">
        <title>Annotation for the trematode Paragonimus heterotremus.</title>
        <authorList>
            <person name="Choi Y.-J."/>
        </authorList>
    </citation>
    <scope>NUCLEOTIDE SEQUENCE</scope>
    <source>
        <strain evidence="1">LC</strain>
    </source>
</reference>
<evidence type="ECO:0000313" key="2">
    <source>
        <dbReference type="Proteomes" id="UP000748531"/>
    </source>
</evidence>
<comment type="caution">
    <text evidence="1">The sequence shown here is derived from an EMBL/GenBank/DDBJ whole genome shotgun (WGS) entry which is preliminary data.</text>
</comment>
<dbReference type="OrthoDB" id="6302219at2759"/>
<evidence type="ECO:0000313" key="1">
    <source>
        <dbReference type="EMBL" id="KAF5395276.1"/>
    </source>
</evidence>
<sequence>MNVLFYDSKLDMRFPATTNHNWQFEITQIGIRIFDRGSSRNPLTLAIQKRAYEFDDYLTGYGITRDNFAHRNSSISVALTGKNGMAERTKLFSGLGNGAAISLLLHPEDVNAGCINSVENVTVEHPYLRSCLLSASSCEYGITWAIWLQFLSPEMKDKEVISGTGETSY</sequence>
<gene>
    <name evidence="1" type="ORF">PHET_12468</name>
</gene>
<proteinExistence type="predicted"/>
<name>A0A8J4SPB8_9TREM</name>
<protein>
    <submittedName>
        <fullName evidence="1">Uncharacterized protein</fullName>
    </submittedName>
</protein>
<accession>A0A8J4SPB8</accession>
<keyword evidence="2" id="KW-1185">Reference proteome</keyword>
<dbReference type="EMBL" id="LUCH01016490">
    <property type="protein sequence ID" value="KAF5395276.1"/>
    <property type="molecule type" value="Genomic_DNA"/>
</dbReference>
<organism evidence="1 2">
    <name type="scientific">Paragonimus heterotremus</name>
    <dbReference type="NCBI Taxonomy" id="100268"/>
    <lineage>
        <taxon>Eukaryota</taxon>
        <taxon>Metazoa</taxon>
        <taxon>Spiralia</taxon>
        <taxon>Lophotrochozoa</taxon>
        <taxon>Platyhelminthes</taxon>
        <taxon>Trematoda</taxon>
        <taxon>Digenea</taxon>
        <taxon>Plagiorchiida</taxon>
        <taxon>Troglotremata</taxon>
        <taxon>Troglotrematidae</taxon>
        <taxon>Paragonimus</taxon>
    </lineage>
</organism>